<reference evidence="1" key="1">
    <citation type="submission" date="2019-08" db="EMBL/GenBank/DDBJ databases">
        <authorList>
            <person name="Kucharzyk K."/>
            <person name="Murdoch R.W."/>
            <person name="Higgins S."/>
            <person name="Loffler F."/>
        </authorList>
    </citation>
    <scope>NUCLEOTIDE SEQUENCE</scope>
</reference>
<accession>A0A645GQ85</accession>
<dbReference type="Pfam" id="PF14249">
    <property type="entry name" value="Tocopherol_cycl"/>
    <property type="match status" value="1"/>
</dbReference>
<dbReference type="AlphaFoldDB" id="A0A645GQ85"/>
<proteinExistence type="predicted"/>
<dbReference type="InterPro" id="IPR025893">
    <property type="entry name" value="Tocopherol_cyclase"/>
</dbReference>
<dbReference type="SUPFAM" id="SSF159245">
    <property type="entry name" value="AttH-like"/>
    <property type="match status" value="1"/>
</dbReference>
<sequence length="95" mass="11039">MTDQVKYKSDKLLNAGIMGWYRFVPFMECYHGVVSLTHNLNGKIYINNEVHNFKDGKGYIEKDWGSSMPSAWIWMQSNHFNENNSSFMLSIANIP</sequence>
<comment type="caution">
    <text evidence="1">The sequence shown here is derived from an EMBL/GenBank/DDBJ whole genome shotgun (WGS) entry which is preliminary data.</text>
</comment>
<dbReference type="EMBL" id="VSSQ01079594">
    <property type="protein sequence ID" value="MPN29068.1"/>
    <property type="molecule type" value="Genomic_DNA"/>
</dbReference>
<protein>
    <submittedName>
        <fullName evidence="1">Uncharacterized protein</fullName>
    </submittedName>
</protein>
<evidence type="ECO:0000313" key="1">
    <source>
        <dbReference type="EMBL" id="MPN29068.1"/>
    </source>
</evidence>
<dbReference type="PANTHER" id="PTHR35309:SF4">
    <property type="entry name" value="TOCOPHEROL CYCLASE"/>
    <property type="match status" value="1"/>
</dbReference>
<name>A0A645GQ85_9ZZZZ</name>
<gene>
    <name evidence="1" type="ORF">SDC9_176516</name>
</gene>
<dbReference type="GO" id="GO:0009976">
    <property type="term" value="F:tocopherol cyclase activity"/>
    <property type="evidence" value="ECO:0007669"/>
    <property type="project" value="InterPro"/>
</dbReference>
<organism evidence="1">
    <name type="scientific">bioreactor metagenome</name>
    <dbReference type="NCBI Taxonomy" id="1076179"/>
    <lineage>
        <taxon>unclassified sequences</taxon>
        <taxon>metagenomes</taxon>
        <taxon>ecological metagenomes</taxon>
    </lineage>
</organism>
<dbReference type="PANTHER" id="PTHR35309">
    <property type="match status" value="1"/>
</dbReference>